<reference evidence="1" key="1">
    <citation type="submission" date="2022-11" db="EMBL/GenBank/DDBJ databases">
        <title>Chromosome-level genome of Pogonophryne albipinna.</title>
        <authorList>
            <person name="Jo E."/>
        </authorList>
    </citation>
    <scope>NUCLEOTIDE SEQUENCE</scope>
    <source>
        <strain evidence="1">SGF0006</strain>
        <tissue evidence="1">Muscle</tissue>
    </source>
</reference>
<protein>
    <recommendedName>
        <fullName evidence="3">Myb-like domain-containing protein</fullName>
    </recommendedName>
</protein>
<dbReference type="EMBL" id="JAPTMU010000018">
    <property type="protein sequence ID" value="KAJ4928533.1"/>
    <property type="molecule type" value="Genomic_DNA"/>
</dbReference>
<proteinExistence type="predicted"/>
<accession>A0AAD6ANW1</accession>
<evidence type="ECO:0000313" key="2">
    <source>
        <dbReference type="Proteomes" id="UP001219934"/>
    </source>
</evidence>
<dbReference type="Proteomes" id="UP001219934">
    <property type="component" value="Unassembled WGS sequence"/>
</dbReference>
<dbReference type="AlphaFoldDB" id="A0AAD6ANW1"/>
<gene>
    <name evidence="1" type="ORF">JOQ06_016324</name>
</gene>
<keyword evidence="2" id="KW-1185">Reference proteome</keyword>
<organism evidence="1 2">
    <name type="scientific">Pogonophryne albipinna</name>
    <dbReference type="NCBI Taxonomy" id="1090488"/>
    <lineage>
        <taxon>Eukaryota</taxon>
        <taxon>Metazoa</taxon>
        <taxon>Chordata</taxon>
        <taxon>Craniata</taxon>
        <taxon>Vertebrata</taxon>
        <taxon>Euteleostomi</taxon>
        <taxon>Actinopterygii</taxon>
        <taxon>Neopterygii</taxon>
        <taxon>Teleostei</taxon>
        <taxon>Neoteleostei</taxon>
        <taxon>Acanthomorphata</taxon>
        <taxon>Eupercaria</taxon>
        <taxon>Perciformes</taxon>
        <taxon>Notothenioidei</taxon>
        <taxon>Pogonophryne</taxon>
    </lineage>
</organism>
<evidence type="ECO:0000313" key="1">
    <source>
        <dbReference type="EMBL" id="KAJ4928533.1"/>
    </source>
</evidence>
<sequence>MADIRARKDAFLWTDDEVELLLRVTLDYKTTKVQESFDWESCKSKYSDIGDTFQRSGVARLLRAPLAPASRRGTWKSRLPDQVHPRVWRVPMIRHSQSRANPAKVCQLQFKASQGSAPGKAEQPQK</sequence>
<name>A0AAD6ANW1_9TELE</name>
<evidence type="ECO:0008006" key="3">
    <source>
        <dbReference type="Google" id="ProtNLM"/>
    </source>
</evidence>
<comment type="caution">
    <text evidence="1">The sequence shown here is derived from an EMBL/GenBank/DDBJ whole genome shotgun (WGS) entry which is preliminary data.</text>
</comment>